<gene>
    <name evidence="1" type="ORF">Q8A49_13455</name>
</gene>
<reference evidence="1 2" key="1">
    <citation type="submission" date="2023-07" db="EMBL/GenBank/DDBJ databases">
        <authorList>
            <person name="Girao M."/>
            <person name="Carvalho M.F."/>
        </authorList>
    </citation>
    <scope>NUCLEOTIDE SEQUENCE [LARGE SCALE GENOMIC DNA]</scope>
    <source>
        <strain evidence="1 2">66/93</strain>
    </source>
</reference>
<evidence type="ECO:0000313" key="2">
    <source>
        <dbReference type="Proteomes" id="UP001348641"/>
    </source>
</evidence>
<dbReference type="RefSeq" id="WP_330158620.1">
    <property type="nucleotide sequence ID" value="NZ_BAAAJA010000009.1"/>
</dbReference>
<evidence type="ECO:0000313" key="1">
    <source>
        <dbReference type="EMBL" id="MEE2051500.1"/>
    </source>
</evidence>
<dbReference type="Proteomes" id="UP001348641">
    <property type="component" value="Unassembled WGS sequence"/>
</dbReference>
<evidence type="ECO:0008006" key="3">
    <source>
        <dbReference type="Google" id="ProtNLM"/>
    </source>
</evidence>
<comment type="caution">
    <text evidence="1">The sequence shown here is derived from an EMBL/GenBank/DDBJ whole genome shotgun (WGS) entry which is preliminary data.</text>
</comment>
<dbReference type="EMBL" id="JAUUCC010000030">
    <property type="protein sequence ID" value="MEE2051500.1"/>
    <property type="molecule type" value="Genomic_DNA"/>
</dbReference>
<proteinExistence type="predicted"/>
<accession>A0ABU7KQD7</accession>
<protein>
    <recommendedName>
        <fullName evidence="3">Helix-turn-helix DNA binding domain protein</fullName>
    </recommendedName>
</protein>
<sequence>MRPVWNDPELRAGTRIKVALWLLDEVGEGNFFTKADLRDAFPGVEQVDRRMRDLRANGWVINTNREDPGLPLNTLCFVHAGDAVWDPRARRSAPQEISSKERAAVMAADDFLCTVCGIAGGEEYPDSRRGETAQLSVSAKKETLEDGSVEQRYVTQCKRCKAGGAQDAAPQLHDVLTALDLVSSEEREELAQWVRRGRRTPRRVEQLWTEIRRLPADSRESVADRLRNQP</sequence>
<organism evidence="1 2">
    <name type="scientific">Nocardiopsis tropica</name>
    <dbReference type="NCBI Taxonomy" id="109330"/>
    <lineage>
        <taxon>Bacteria</taxon>
        <taxon>Bacillati</taxon>
        <taxon>Actinomycetota</taxon>
        <taxon>Actinomycetes</taxon>
        <taxon>Streptosporangiales</taxon>
        <taxon>Nocardiopsidaceae</taxon>
        <taxon>Nocardiopsis</taxon>
    </lineage>
</organism>
<name>A0ABU7KQD7_9ACTN</name>